<evidence type="ECO:0000256" key="3">
    <source>
        <dbReference type="RuleBase" id="RU000363"/>
    </source>
</evidence>
<proteinExistence type="inferred from homology"/>
<dbReference type="GO" id="GO:0016020">
    <property type="term" value="C:membrane"/>
    <property type="evidence" value="ECO:0007669"/>
    <property type="project" value="TreeGrafter"/>
</dbReference>
<dbReference type="PANTHER" id="PTHR44196">
    <property type="entry name" value="DEHYDROGENASE/REDUCTASE SDR FAMILY MEMBER 7B"/>
    <property type="match status" value="1"/>
</dbReference>
<keyword evidence="2" id="KW-0560">Oxidoreductase</keyword>
<dbReference type="PRINTS" id="PR00080">
    <property type="entry name" value="SDRFAMILY"/>
</dbReference>
<name>B7KBM6_GLOC7</name>
<dbReference type="GO" id="GO:0016491">
    <property type="term" value="F:oxidoreductase activity"/>
    <property type="evidence" value="ECO:0007669"/>
    <property type="project" value="UniProtKB-KW"/>
</dbReference>
<reference evidence="5" key="1">
    <citation type="journal article" date="2011" name="MBio">
        <title>Novel metabolic attributes of the genus Cyanothece, comprising a group of unicellular nitrogen-fixing Cyanobacteria.</title>
        <authorList>
            <person name="Bandyopadhyay A."/>
            <person name="Elvitigala T."/>
            <person name="Welsh E."/>
            <person name="Stockel J."/>
            <person name="Liberton M."/>
            <person name="Min H."/>
            <person name="Sherman L.A."/>
            <person name="Pakrasi H.B."/>
        </authorList>
    </citation>
    <scope>NUCLEOTIDE SEQUENCE [LARGE SCALE GENOMIC DNA]</scope>
    <source>
        <strain evidence="5">PCC 7424</strain>
    </source>
</reference>
<dbReference type="OrthoDB" id="9808814at2"/>
<comment type="similarity">
    <text evidence="1 3">Belongs to the short-chain dehydrogenases/reductases (SDR) family.</text>
</comment>
<dbReference type="STRING" id="65393.PCC7424_4642"/>
<accession>B7KBM6</accession>
<dbReference type="PIRSF" id="PIRSF000126">
    <property type="entry name" value="11-beta-HSD1"/>
    <property type="match status" value="1"/>
</dbReference>
<organism evidence="4 5">
    <name type="scientific">Gloeothece citriformis (strain PCC 7424)</name>
    <name type="common">Cyanothece sp. (strain PCC 7424)</name>
    <dbReference type="NCBI Taxonomy" id="65393"/>
    <lineage>
        <taxon>Bacteria</taxon>
        <taxon>Bacillati</taxon>
        <taxon>Cyanobacteriota</taxon>
        <taxon>Cyanophyceae</taxon>
        <taxon>Oscillatoriophycideae</taxon>
        <taxon>Chroococcales</taxon>
        <taxon>Aphanothecaceae</taxon>
        <taxon>Gloeothece</taxon>
        <taxon>Gloeothece citriformis</taxon>
    </lineage>
</organism>
<dbReference type="RefSeq" id="WP_015956587.1">
    <property type="nucleotide sequence ID" value="NC_011729.1"/>
</dbReference>
<dbReference type="PRINTS" id="PR00081">
    <property type="entry name" value="GDHRDH"/>
</dbReference>
<keyword evidence="5" id="KW-1185">Reference proteome</keyword>
<sequence length="264" mass="28934">MNNHSNHAKTALITGASGGIGYELAKLFAFDRYNLVLVARSEQKLKEIAEDFKSQFGVFVKVIVKDLSLANAPEEIFEQLQQEGMKIDVLVNNAGFATYGFFAETDLKSQLQMMQLNMVALTHLTKLFLKDMIAQKEGKILNIASTAAFQPGPLMAVYYASKAYVLSFSEAIANELKGTGVTVTALCPGPTESGFEKRADLGDSKLFNQQLMDATTVAKIGYQGLMNHKPVVIAGLKNQLLAFSVRFLPRSLVTQIARNLQESV</sequence>
<dbReference type="eggNOG" id="COG0300">
    <property type="taxonomic scope" value="Bacteria"/>
</dbReference>
<dbReference type="KEGG" id="cyc:PCC7424_4642"/>
<dbReference type="EMBL" id="CP001291">
    <property type="protein sequence ID" value="ACK73004.1"/>
    <property type="molecule type" value="Genomic_DNA"/>
</dbReference>
<evidence type="ECO:0000256" key="1">
    <source>
        <dbReference type="ARBA" id="ARBA00006484"/>
    </source>
</evidence>
<evidence type="ECO:0000313" key="5">
    <source>
        <dbReference type="Proteomes" id="UP000002384"/>
    </source>
</evidence>
<dbReference type="PANTHER" id="PTHR44196:SF2">
    <property type="entry name" value="SHORT-CHAIN DEHYDROGENASE-RELATED"/>
    <property type="match status" value="1"/>
</dbReference>
<dbReference type="Proteomes" id="UP000002384">
    <property type="component" value="Chromosome"/>
</dbReference>
<dbReference type="Pfam" id="PF00106">
    <property type="entry name" value="adh_short"/>
    <property type="match status" value="1"/>
</dbReference>
<gene>
    <name evidence="4" type="ordered locus">PCC7424_4642</name>
</gene>
<dbReference type="InterPro" id="IPR036291">
    <property type="entry name" value="NAD(P)-bd_dom_sf"/>
</dbReference>
<dbReference type="SUPFAM" id="SSF51735">
    <property type="entry name" value="NAD(P)-binding Rossmann-fold domains"/>
    <property type="match status" value="1"/>
</dbReference>
<dbReference type="CDD" id="cd05233">
    <property type="entry name" value="SDR_c"/>
    <property type="match status" value="1"/>
</dbReference>
<evidence type="ECO:0000313" key="4">
    <source>
        <dbReference type="EMBL" id="ACK73004.1"/>
    </source>
</evidence>
<dbReference type="Gene3D" id="3.40.50.720">
    <property type="entry name" value="NAD(P)-binding Rossmann-like Domain"/>
    <property type="match status" value="1"/>
</dbReference>
<dbReference type="AlphaFoldDB" id="B7KBM6"/>
<dbReference type="HOGENOM" id="CLU_010194_2_1_3"/>
<dbReference type="InterPro" id="IPR002347">
    <property type="entry name" value="SDR_fam"/>
</dbReference>
<evidence type="ECO:0000256" key="2">
    <source>
        <dbReference type="ARBA" id="ARBA00023002"/>
    </source>
</evidence>
<protein>
    <submittedName>
        <fullName evidence="4">Short-chain dehydrogenase/reductase SDR</fullName>
    </submittedName>
</protein>